<evidence type="ECO:0000313" key="6">
    <source>
        <dbReference type="Proteomes" id="UP000321773"/>
    </source>
</evidence>
<evidence type="ECO:0000313" key="3">
    <source>
        <dbReference type="EMBL" id="GEM03152.1"/>
    </source>
</evidence>
<evidence type="ECO:0000313" key="5">
    <source>
        <dbReference type="Proteomes" id="UP000199139"/>
    </source>
</evidence>
<evidence type="ECO:0000259" key="2">
    <source>
        <dbReference type="Pfam" id="PF07859"/>
    </source>
</evidence>
<sequence>MHTPEIYHYTSTHNINMMMTLYRASENRQKATIVYFHGGGLLYGHRDDLPNIYVDQLVTAGYDVLTCDYPLAPEVSLDIILQSTYELCVHYATHRKDIFQLEHNRLILFGRSAGAYLALKLAETLLEKTDMTPAAIISLYGYPGFDVDEFKKPSKHYLQFPAVEDSVVNGIISDHYVTEGSLEKRFALYLKARQEGNWLRYLQPHSPLETYHVSDETFKQFPPTILAAATHDPDVPYRLSKQMSRKIPSAKCLTIYNDTHDFDRDTTDTTGIKIYAQIIAWLEETLTTTAVKEC</sequence>
<evidence type="ECO:0000313" key="4">
    <source>
        <dbReference type="EMBL" id="SFS34540.1"/>
    </source>
</evidence>
<dbReference type="GO" id="GO:0016787">
    <property type="term" value="F:hydrolase activity"/>
    <property type="evidence" value="ECO:0007669"/>
    <property type="project" value="UniProtKB-KW"/>
</dbReference>
<proteinExistence type="predicted"/>
<reference evidence="4 5" key="1">
    <citation type="submission" date="2016-10" db="EMBL/GenBank/DDBJ databases">
        <authorList>
            <person name="de Groot N.N."/>
        </authorList>
    </citation>
    <scope>NUCLEOTIDE SEQUENCE [LARGE SCALE GENOMIC DNA]</scope>
    <source>
        <strain evidence="4 5">DSM 17074</strain>
    </source>
</reference>
<dbReference type="InterPro" id="IPR013094">
    <property type="entry name" value="AB_hydrolase_3"/>
</dbReference>
<dbReference type="Proteomes" id="UP000199139">
    <property type="component" value="Unassembled WGS sequence"/>
</dbReference>
<dbReference type="STRING" id="306541.SAMN05421668_101167"/>
<dbReference type="Gene3D" id="3.40.50.1820">
    <property type="entry name" value="alpha/beta hydrolase"/>
    <property type="match status" value="1"/>
</dbReference>
<dbReference type="Pfam" id="PF07859">
    <property type="entry name" value="Abhydrolase_3"/>
    <property type="match status" value="1"/>
</dbReference>
<dbReference type="RefSeq" id="WP_062320265.1">
    <property type="nucleotide sequence ID" value="NZ_BJWJ01000001.1"/>
</dbReference>
<dbReference type="PANTHER" id="PTHR48081">
    <property type="entry name" value="AB HYDROLASE SUPERFAMILY PROTEIN C4A8.06C"/>
    <property type="match status" value="1"/>
</dbReference>
<feature type="domain" description="Alpha/beta hydrolase fold-3" evidence="2">
    <location>
        <begin position="33"/>
        <end position="233"/>
    </location>
</feature>
<dbReference type="EMBL" id="FPAI01000001">
    <property type="protein sequence ID" value="SFS34540.1"/>
    <property type="molecule type" value="Genomic_DNA"/>
</dbReference>
<dbReference type="SUPFAM" id="SSF53474">
    <property type="entry name" value="alpha/beta-Hydrolases"/>
    <property type="match status" value="1"/>
</dbReference>
<dbReference type="InterPro" id="IPR050300">
    <property type="entry name" value="GDXG_lipolytic_enzyme"/>
</dbReference>
<organism evidence="4 5">
    <name type="scientific">Halolactibacillus miurensis</name>
    <dbReference type="NCBI Taxonomy" id="306541"/>
    <lineage>
        <taxon>Bacteria</taxon>
        <taxon>Bacillati</taxon>
        <taxon>Bacillota</taxon>
        <taxon>Bacilli</taxon>
        <taxon>Bacillales</taxon>
        <taxon>Bacillaceae</taxon>
        <taxon>Halolactibacillus</taxon>
    </lineage>
</organism>
<protein>
    <submittedName>
        <fullName evidence="4">Acetyl esterase/lipase</fullName>
    </submittedName>
    <submittedName>
        <fullName evidence="3">Alpha/beta hydrolase</fullName>
    </submittedName>
</protein>
<dbReference type="InterPro" id="IPR029058">
    <property type="entry name" value="AB_hydrolase_fold"/>
</dbReference>
<name>A0A1I6P381_9BACI</name>
<reference evidence="3 6" key="2">
    <citation type="submission" date="2019-07" db="EMBL/GenBank/DDBJ databases">
        <title>Whole genome shotgun sequence of Halolactibacillus miurensis NBRC 100873.</title>
        <authorList>
            <person name="Hosoyama A."/>
            <person name="Uohara A."/>
            <person name="Ohji S."/>
            <person name="Ichikawa N."/>
        </authorList>
    </citation>
    <scope>NUCLEOTIDE SEQUENCE [LARGE SCALE GENOMIC DNA]</scope>
    <source>
        <strain evidence="3 6">NBRC 100873</strain>
    </source>
</reference>
<evidence type="ECO:0000256" key="1">
    <source>
        <dbReference type="ARBA" id="ARBA00022801"/>
    </source>
</evidence>
<dbReference type="Proteomes" id="UP000321773">
    <property type="component" value="Unassembled WGS sequence"/>
</dbReference>
<keyword evidence="1 3" id="KW-0378">Hydrolase</keyword>
<accession>A0A1I6P381</accession>
<dbReference type="EMBL" id="BJWJ01000001">
    <property type="protein sequence ID" value="GEM03152.1"/>
    <property type="molecule type" value="Genomic_DNA"/>
</dbReference>
<keyword evidence="6" id="KW-1185">Reference proteome</keyword>
<dbReference type="AlphaFoldDB" id="A0A1I6P381"/>
<dbReference type="OrthoDB" id="9815425at2"/>
<gene>
    <name evidence="3" type="ORF">HMI01_01400</name>
    <name evidence="4" type="ORF">SAMN05421668_101167</name>
</gene>